<name>A0A5B7IFR9_PORTR</name>
<keyword evidence="2" id="KW-1185">Reference proteome</keyword>
<protein>
    <submittedName>
        <fullName evidence="1">Uncharacterized protein</fullName>
    </submittedName>
</protein>
<evidence type="ECO:0000313" key="1">
    <source>
        <dbReference type="EMBL" id="MPC81115.1"/>
    </source>
</evidence>
<reference evidence="1 2" key="1">
    <citation type="submission" date="2019-05" db="EMBL/GenBank/DDBJ databases">
        <title>Another draft genome of Portunus trituberculatus and its Hox gene families provides insights of decapod evolution.</title>
        <authorList>
            <person name="Jeong J.-H."/>
            <person name="Song I."/>
            <person name="Kim S."/>
            <person name="Choi T."/>
            <person name="Kim D."/>
            <person name="Ryu S."/>
            <person name="Kim W."/>
        </authorList>
    </citation>
    <scope>NUCLEOTIDE SEQUENCE [LARGE SCALE GENOMIC DNA]</scope>
    <source>
        <tissue evidence="1">Muscle</tissue>
    </source>
</reference>
<accession>A0A5B7IFR9</accession>
<dbReference type="Proteomes" id="UP000324222">
    <property type="component" value="Unassembled WGS sequence"/>
</dbReference>
<proteinExistence type="predicted"/>
<evidence type="ECO:0000313" key="2">
    <source>
        <dbReference type="Proteomes" id="UP000324222"/>
    </source>
</evidence>
<dbReference type="AlphaFoldDB" id="A0A5B7IFR9"/>
<dbReference type="EMBL" id="VSRR010055970">
    <property type="protein sequence ID" value="MPC81115.1"/>
    <property type="molecule type" value="Genomic_DNA"/>
</dbReference>
<sequence>MEIRKLMTRVFTVSILIYTLGRMGSLVLTALIHKSLPSTSSRINLHSLKFSMQFFHTFPGLPPLLPPLPAATFTSLVFFTTADPL</sequence>
<organism evidence="1 2">
    <name type="scientific">Portunus trituberculatus</name>
    <name type="common">Swimming crab</name>
    <name type="synonym">Neptunus trituberculatus</name>
    <dbReference type="NCBI Taxonomy" id="210409"/>
    <lineage>
        <taxon>Eukaryota</taxon>
        <taxon>Metazoa</taxon>
        <taxon>Ecdysozoa</taxon>
        <taxon>Arthropoda</taxon>
        <taxon>Crustacea</taxon>
        <taxon>Multicrustacea</taxon>
        <taxon>Malacostraca</taxon>
        <taxon>Eumalacostraca</taxon>
        <taxon>Eucarida</taxon>
        <taxon>Decapoda</taxon>
        <taxon>Pleocyemata</taxon>
        <taxon>Brachyura</taxon>
        <taxon>Eubrachyura</taxon>
        <taxon>Portunoidea</taxon>
        <taxon>Portunidae</taxon>
        <taxon>Portuninae</taxon>
        <taxon>Portunus</taxon>
    </lineage>
</organism>
<comment type="caution">
    <text evidence="1">The sequence shown here is derived from an EMBL/GenBank/DDBJ whole genome shotgun (WGS) entry which is preliminary data.</text>
</comment>
<gene>
    <name evidence="1" type="ORF">E2C01_075716</name>
</gene>